<name>A0A165XFD1_9AGAM</name>
<proteinExistence type="predicted"/>
<organism evidence="1 2">
    <name type="scientific">Athelia psychrophila</name>
    <dbReference type="NCBI Taxonomy" id="1759441"/>
    <lineage>
        <taxon>Eukaryota</taxon>
        <taxon>Fungi</taxon>
        <taxon>Dikarya</taxon>
        <taxon>Basidiomycota</taxon>
        <taxon>Agaricomycotina</taxon>
        <taxon>Agaricomycetes</taxon>
        <taxon>Agaricomycetidae</taxon>
        <taxon>Atheliales</taxon>
        <taxon>Atheliaceae</taxon>
        <taxon>Athelia</taxon>
    </lineage>
</organism>
<dbReference type="Proteomes" id="UP000076532">
    <property type="component" value="Unassembled WGS sequence"/>
</dbReference>
<reference evidence="1 2" key="1">
    <citation type="journal article" date="2016" name="Mol. Biol. Evol.">
        <title>Comparative Genomics of Early-Diverging Mushroom-Forming Fungi Provides Insights into the Origins of Lignocellulose Decay Capabilities.</title>
        <authorList>
            <person name="Nagy L.G."/>
            <person name="Riley R."/>
            <person name="Tritt A."/>
            <person name="Adam C."/>
            <person name="Daum C."/>
            <person name="Floudas D."/>
            <person name="Sun H."/>
            <person name="Yadav J.S."/>
            <person name="Pangilinan J."/>
            <person name="Larsson K.H."/>
            <person name="Matsuura K."/>
            <person name="Barry K."/>
            <person name="Labutti K."/>
            <person name="Kuo R."/>
            <person name="Ohm R.A."/>
            <person name="Bhattacharya S.S."/>
            <person name="Shirouzu T."/>
            <person name="Yoshinaga Y."/>
            <person name="Martin F.M."/>
            <person name="Grigoriev I.V."/>
            <person name="Hibbett D.S."/>
        </authorList>
    </citation>
    <scope>NUCLEOTIDE SEQUENCE [LARGE SCALE GENOMIC DNA]</scope>
    <source>
        <strain evidence="1 2">CBS 109695</strain>
    </source>
</reference>
<dbReference type="AlphaFoldDB" id="A0A165XFD1"/>
<dbReference type="OrthoDB" id="2662502at2759"/>
<protein>
    <submittedName>
        <fullName evidence="1">Uncharacterized protein</fullName>
    </submittedName>
</protein>
<dbReference type="EMBL" id="KV417720">
    <property type="protein sequence ID" value="KZP08492.1"/>
    <property type="molecule type" value="Genomic_DNA"/>
</dbReference>
<keyword evidence="2" id="KW-1185">Reference proteome</keyword>
<evidence type="ECO:0000313" key="2">
    <source>
        <dbReference type="Proteomes" id="UP000076532"/>
    </source>
</evidence>
<sequence length="216" mass="24044">GASNARGDDAGKMKAIMVTWLNAAYGPSTPPLRQNSKDERGFTNILTGGLLRPAIYNWDDENIRTFILDGNADYAVTAQDWPAFCYADNNCNPDDLEDGLFRGPLLVKAFKYLLTSPSSVNEVDPTTLPSKRKRPGTCSNVSSIIGLKSVTSRAIAYVALQLRFSLSDASTWKTEDSQFDNQEFYYAIVDYFDDTPGPKAEDRVKELLAWWNVYVS</sequence>
<gene>
    <name evidence="1" type="ORF">FIBSPDRAFT_761283</name>
</gene>
<dbReference type="Pfam" id="PF20414">
    <property type="entry name" value="DUF6698"/>
    <property type="match status" value="1"/>
</dbReference>
<accession>A0A165XFD1</accession>
<dbReference type="InterPro" id="IPR046521">
    <property type="entry name" value="DUF6698"/>
</dbReference>
<feature type="non-terminal residue" evidence="1">
    <location>
        <position position="1"/>
    </location>
</feature>
<evidence type="ECO:0000313" key="1">
    <source>
        <dbReference type="EMBL" id="KZP08492.1"/>
    </source>
</evidence>